<dbReference type="Proteomes" id="UP001165960">
    <property type="component" value="Unassembled WGS sequence"/>
</dbReference>
<gene>
    <name evidence="1" type="ORF">DSO57_1011368</name>
</gene>
<sequence>MKLLLVSALIFVSSKTPSYDDASLKDLTKTLASNPQVDAISKTLSEEVSDATNKEKPSKPADENPSKNPHGPSKKAEDPTPSDESASEKPTQEPLVENKPATRNKTAKTEDFSKGANFTKTPILNPIEVPSQKLNDIEVYLQWPFYCKKNENPTVTFIVESEATEIGACISTDPQQGYQIYAAKDTAKVEITQKREEAEIKNDRFTSISYIYKANTKNEKFTLNFRYQSQKLDPETVKNTYINVAFLCNGKLAKNFTKASNNAPSLKVSHANSIQPTLYLVCILFILTL</sequence>
<dbReference type="EMBL" id="QTSX02004299">
    <property type="protein sequence ID" value="KAJ9066261.1"/>
    <property type="molecule type" value="Genomic_DNA"/>
</dbReference>
<protein>
    <submittedName>
        <fullName evidence="1">Uncharacterized protein</fullName>
    </submittedName>
</protein>
<name>A0ACC2SVP9_9FUNG</name>
<reference evidence="1" key="1">
    <citation type="submission" date="2022-04" db="EMBL/GenBank/DDBJ databases">
        <title>Genome of the entomopathogenic fungus Entomophthora muscae.</title>
        <authorList>
            <person name="Elya C."/>
            <person name="Lovett B.R."/>
            <person name="Lee E."/>
            <person name="Macias A.M."/>
            <person name="Hajek A.E."/>
            <person name="De Bivort B.L."/>
            <person name="Kasson M.T."/>
            <person name="De Fine Licht H.H."/>
            <person name="Stajich J.E."/>
        </authorList>
    </citation>
    <scope>NUCLEOTIDE SEQUENCE</scope>
    <source>
        <strain evidence="1">Berkeley</strain>
    </source>
</reference>
<comment type="caution">
    <text evidence="1">The sequence shown here is derived from an EMBL/GenBank/DDBJ whole genome shotgun (WGS) entry which is preliminary data.</text>
</comment>
<evidence type="ECO:0000313" key="1">
    <source>
        <dbReference type="EMBL" id="KAJ9066261.1"/>
    </source>
</evidence>
<accession>A0ACC2SVP9</accession>
<organism evidence="1 2">
    <name type="scientific">Entomophthora muscae</name>
    <dbReference type="NCBI Taxonomy" id="34485"/>
    <lineage>
        <taxon>Eukaryota</taxon>
        <taxon>Fungi</taxon>
        <taxon>Fungi incertae sedis</taxon>
        <taxon>Zoopagomycota</taxon>
        <taxon>Entomophthoromycotina</taxon>
        <taxon>Entomophthoromycetes</taxon>
        <taxon>Entomophthorales</taxon>
        <taxon>Entomophthoraceae</taxon>
        <taxon>Entomophthora</taxon>
    </lineage>
</organism>
<evidence type="ECO:0000313" key="2">
    <source>
        <dbReference type="Proteomes" id="UP001165960"/>
    </source>
</evidence>
<keyword evidence="2" id="KW-1185">Reference proteome</keyword>
<proteinExistence type="predicted"/>